<name>A0A6P7X4V2_9AMPH</name>
<sequence length="192" mass="21116">MNEQEAGNDQVHGSGIENTANGSVCIRLGQVLCDMQKPSFALSFVVSFAAEFPYGDESSGEGILPTEGLFSTTGEPNDDSGDDGPSSDQDFTVIQMALMIGVPVLVALVLLILVIICLVKNCKRERPKEEDNPAGENIKSPIFQEDTQSVMEIEMEELDKWMSSVNKRAQYKQLSTVEEEKKTHSIVSEYDF</sequence>
<dbReference type="OrthoDB" id="9451445at2759"/>
<dbReference type="InterPro" id="IPR053087">
    <property type="entry name" value="TMEM154-like"/>
</dbReference>
<dbReference type="GeneID" id="115461653"/>
<dbReference type="AlphaFoldDB" id="A0A6P7X4V2"/>
<dbReference type="PANTHER" id="PTHR36526">
    <property type="entry name" value="TRANSMEMBRANE PROTEIN 154"/>
    <property type="match status" value="1"/>
</dbReference>
<keyword evidence="3" id="KW-1185">Reference proteome</keyword>
<reference evidence="4" key="1">
    <citation type="submission" date="2025-08" db="UniProtKB">
        <authorList>
            <consortium name="RefSeq"/>
        </authorList>
    </citation>
    <scope>IDENTIFICATION</scope>
</reference>
<gene>
    <name evidence="4" type="primary">TMEM154</name>
</gene>
<keyword evidence="2" id="KW-0472">Membrane</keyword>
<evidence type="ECO:0000256" key="2">
    <source>
        <dbReference type="SAM" id="Phobius"/>
    </source>
</evidence>
<dbReference type="PANTHER" id="PTHR36526:SF1">
    <property type="entry name" value="TRANSMEMBRANE PROTEIN 154"/>
    <property type="match status" value="1"/>
</dbReference>
<dbReference type="InParanoid" id="A0A6P7X4V2"/>
<dbReference type="Proteomes" id="UP000515156">
    <property type="component" value="Chromosome 2"/>
</dbReference>
<dbReference type="KEGG" id="muo:115461653"/>
<dbReference type="Pfam" id="PF15102">
    <property type="entry name" value="TMEM154"/>
    <property type="match status" value="1"/>
</dbReference>
<accession>A0A6P7X4V2</accession>
<dbReference type="InterPro" id="IPR028064">
    <property type="entry name" value="TMEM154"/>
</dbReference>
<dbReference type="FunCoup" id="A0A6P7X4V2">
    <property type="interactions" value="54"/>
</dbReference>
<proteinExistence type="predicted"/>
<evidence type="ECO:0000256" key="1">
    <source>
        <dbReference type="SAM" id="MobiDB-lite"/>
    </source>
</evidence>
<dbReference type="CTD" id="201799"/>
<keyword evidence="2" id="KW-1133">Transmembrane helix</keyword>
<keyword evidence="2 4" id="KW-0812">Transmembrane</keyword>
<protein>
    <submittedName>
        <fullName evidence="4">Transmembrane protein 154 isoform X1</fullName>
    </submittedName>
</protein>
<feature type="transmembrane region" description="Helical" evidence="2">
    <location>
        <begin position="93"/>
        <end position="119"/>
    </location>
</feature>
<organism evidence="3 4">
    <name type="scientific">Microcaecilia unicolor</name>
    <dbReference type="NCBI Taxonomy" id="1415580"/>
    <lineage>
        <taxon>Eukaryota</taxon>
        <taxon>Metazoa</taxon>
        <taxon>Chordata</taxon>
        <taxon>Craniata</taxon>
        <taxon>Vertebrata</taxon>
        <taxon>Euteleostomi</taxon>
        <taxon>Amphibia</taxon>
        <taxon>Gymnophiona</taxon>
        <taxon>Siphonopidae</taxon>
        <taxon>Microcaecilia</taxon>
    </lineage>
</organism>
<evidence type="ECO:0000313" key="4">
    <source>
        <dbReference type="RefSeq" id="XP_030047498.1"/>
    </source>
</evidence>
<feature type="region of interest" description="Disordered" evidence="1">
    <location>
        <begin position="56"/>
        <end position="88"/>
    </location>
</feature>
<dbReference type="RefSeq" id="XP_030047498.1">
    <property type="nucleotide sequence ID" value="XM_030191638.1"/>
</dbReference>
<evidence type="ECO:0000313" key="3">
    <source>
        <dbReference type="Proteomes" id="UP000515156"/>
    </source>
</evidence>